<reference evidence="3 4" key="1">
    <citation type="journal article" date="2019" name="Int. J. Syst. Evol. Microbiol.">
        <title>The Global Catalogue of Microorganisms (GCM) 10K type strain sequencing project: providing services to taxonomists for standard genome sequencing and annotation.</title>
        <authorList>
            <consortium name="The Broad Institute Genomics Platform"/>
            <consortium name="The Broad Institute Genome Sequencing Center for Infectious Disease"/>
            <person name="Wu L."/>
            <person name="Ma J."/>
        </authorList>
    </citation>
    <scope>NUCLEOTIDE SEQUENCE [LARGE SCALE GENOMIC DNA]</scope>
    <source>
        <strain evidence="3 4">CGMCC 1.12285</strain>
    </source>
</reference>
<gene>
    <name evidence="3" type="ORF">ACFR9S_03125</name>
</gene>
<accession>A0ABD6B3X4</accession>
<evidence type="ECO:0000313" key="3">
    <source>
        <dbReference type="EMBL" id="MFD1525296.1"/>
    </source>
</evidence>
<dbReference type="Proteomes" id="UP001597111">
    <property type="component" value="Unassembled WGS sequence"/>
</dbReference>
<dbReference type="Gene3D" id="3.40.250.10">
    <property type="entry name" value="Rhodanese-like domain"/>
    <property type="match status" value="1"/>
</dbReference>
<feature type="domain" description="Rhodanese" evidence="2">
    <location>
        <begin position="97"/>
        <end position="188"/>
    </location>
</feature>
<evidence type="ECO:0000259" key="2">
    <source>
        <dbReference type="PROSITE" id="PS50206"/>
    </source>
</evidence>
<evidence type="ECO:0000256" key="1">
    <source>
        <dbReference type="SAM" id="MobiDB-lite"/>
    </source>
</evidence>
<dbReference type="Pfam" id="PF00581">
    <property type="entry name" value="Rhodanese"/>
    <property type="match status" value="1"/>
</dbReference>
<dbReference type="AlphaFoldDB" id="A0ABD6B3X4"/>
<dbReference type="EMBL" id="JBHUDH010000025">
    <property type="protein sequence ID" value="MFD1525296.1"/>
    <property type="molecule type" value="Genomic_DNA"/>
</dbReference>
<dbReference type="PROSITE" id="PS50206">
    <property type="entry name" value="RHODANESE_3"/>
    <property type="match status" value="1"/>
</dbReference>
<feature type="region of interest" description="Disordered" evidence="1">
    <location>
        <begin position="18"/>
        <end position="71"/>
    </location>
</feature>
<feature type="compositionally biased region" description="Low complexity" evidence="1">
    <location>
        <begin position="18"/>
        <end position="28"/>
    </location>
</feature>
<dbReference type="InterPro" id="IPR001763">
    <property type="entry name" value="Rhodanese-like_dom"/>
</dbReference>
<proteinExistence type="predicted"/>
<protein>
    <submittedName>
        <fullName evidence="3">Rhodanese-like domain-containing protein</fullName>
    </submittedName>
</protein>
<dbReference type="CDD" id="cd00158">
    <property type="entry name" value="RHOD"/>
    <property type="match status" value="1"/>
</dbReference>
<dbReference type="PROSITE" id="PS51257">
    <property type="entry name" value="PROKAR_LIPOPROTEIN"/>
    <property type="match status" value="1"/>
</dbReference>
<name>A0ABD6B3X4_9EURY</name>
<dbReference type="InterPro" id="IPR036873">
    <property type="entry name" value="Rhodanese-like_dom_sf"/>
</dbReference>
<dbReference type="SUPFAM" id="SSF52821">
    <property type="entry name" value="Rhodanese/Cell cycle control phosphatase"/>
    <property type="match status" value="1"/>
</dbReference>
<organism evidence="3 4">
    <name type="scientific">Halolamina salina</name>
    <dbReference type="NCBI Taxonomy" id="1220023"/>
    <lineage>
        <taxon>Archaea</taxon>
        <taxon>Methanobacteriati</taxon>
        <taxon>Methanobacteriota</taxon>
        <taxon>Stenosarchaea group</taxon>
        <taxon>Halobacteria</taxon>
        <taxon>Halobacteriales</taxon>
        <taxon>Haloferacaceae</taxon>
    </lineage>
</organism>
<dbReference type="RefSeq" id="WP_379818046.1">
    <property type="nucleotide sequence ID" value="NZ_JBHUDH010000025.1"/>
</dbReference>
<comment type="caution">
    <text evidence="3">The sequence shown here is derived from an EMBL/GenBank/DDBJ whole genome shotgun (WGS) entry which is preliminary data.</text>
</comment>
<sequence>MDRREFLAALGAASTVAAAGCSSDGSGAPFEHPGTIDETMVANGDYPDDGDPADGLPPEFPDPPEAPGVDPGALETLTVNDETVRLLPIESARAWYLRGEARFVDARGLEQYTRSHLYGSVLSSAQEDSTGGGIDGWPTEARIVAYCGCPHHLSSIRAAGLQKAGYEDVYVIDEGFREWADRGYPMAGTAFGEGDDAALSEWRIDGEVGAEYAGEYAWASVGRQYEAP</sequence>
<evidence type="ECO:0000313" key="4">
    <source>
        <dbReference type="Proteomes" id="UP001597111"/>
    </source>
</evidence>
<feature type="non-terminal residue" evidence="3">
    <location>
        <position position="228"/>
    </location>
</feature>
<dbReference type="SMART" id="SM00450">
    <property type="entry name" value="RHOD"/>
    <property type="match status" value="1"/>
</dbReference>
<keyword evidence="4" id="KW-1185">Reference proteome</keyword>